<feature type="domain" description="Rhodanese" evidence="1">
    <location>
        <begin position="2"/>
        <end position="86"/>
    </location>
</feature>
<organism evidence="2 3">
    <name type="scientific">Pelodictyon phaeoclathratiforme (strain DSM 5477 / BU-1)</name>
    <dbReference type="NCBI Taxonomy" id="324925"/>
    <lineage>
        <taxon>Bacteria</taxon>
        <taxon>Pseudomonadati</taxon>
        <taxon>Chlorobiota</taxon>
        <taxon>Chlorobiia</taxon>
        <taxon>Chlorobiales</taxon>
        <taxon>Chlorobiaceae</taxon>
        <taxon>Chlorobium/Pelodictyon group</taxon>
        <taxon>Pelodictyon</taxon>
    </lineage>
</organism>
<dbReference type="Pfam" id="PF00581">
    <property type="entry name" value="Rhodanese"/>
    <property type="match status" value="1"/>
</dbReference>
<sequence length="104" mass="12076">MLVDVREAYEVARKSFDVPEIMLIPFRDFEKRFQEIPVKRQVIIACNSGSRSAVATRILMTHGYRKVVNMQYGIMRWAKEGLPVKGRPKQTFGARLLQMFRGKS</sequence>
<accession>B4SB47</accession>
<protein>
    <submittedName>
        <fullName evidence="2">Rhodanese domain protein</fullName>
    </submittedName>
</protein>
<dbReference type="PANTHER" id="PTHR43031">
    <property type="entry name" value="FAD-DEPENDENT OXIDOREDUCTASE"/>
    <property type="match status" value="1"/>
</dbReference>
<evidence type="ECO:0000313" key="2">
    <source>
        <dbReference type="EMBL" id="ACF42468.1"/>
    </source>
</evidence>
<dbReference type="EMBL" id="CP001110">
    <property type="protein sequence ID" value="ACF42468.1"/>
    <property type="molecule type" value="Genomic_DNA"/>
</dbReference>
<dbReference type="InterPro" id="IPR036873">
    <property type="entry name" value="Rhodanese-like_dom_sf"/>
</dbReference>
<name>B4SB47_PELPB</name>
<dbReference type="InterPro" id="IPR001763">
    <property type="entry name" value="Rhodanese-like_dom"/>
</dbReference>
<evidence type="ECO:0000313" key="3">
    <source>
        <dbReference type="Proteomes" id="UP000002724"/>
    </source>
</evidence>
<dbReference type="RefSeq" id="WP_012506966.1">
    <property type="nucleotide sequence ID" value="NC_011060.1"/>
</dbReference>
<dbReference type="Gene3D" id="3.40.250.10">
    <property type="entry name" value="Rhodanese-like domain"/>
    <property type="match status" value="1"/>
</dbReference>
<dbReference type="CDD" id="cd00158">
    <property type="entry name" value="RHOD"/>
    <property type="match status" value="1"/>
</dbReference>
<evidence type="ECO:0000259" key="1">
    <source>
        <dbReference type="PROSITE" id="PS50206"/>
    </source>
</evidence>
<dbReference type="KEGG" id="pph:Ppha_0112"/>
<dbReference type="Proteomes" id="UP000002724">
    <property type="component" value="Chromosome"/>
</dbReference>
<dbReference type="AlphaFoldDB" id="B4SB47"/>
<keyword evidence="3" id="KW-1185">Reference proteome</keyword>
<dbReference type="STRING" id="324925.Ppha_0112"/>
<reference evidence="2 3" key="1">
    <citation type="submission" date="2008-06" db="EMBL/GenBank/DDBJ databases">
        <title>Complete sequence of Pelodictyon phaeoclathratiforme BU-1.</title>
        <authorList>
            <consortium name="US DOE Joint Genome Institute"/>
            <person name="Lucas S."/>
            <person name="Copeland A."/>
            <person name="Lapidus A."/>
            <person name="Glavina del Rio T."/>
            <person name="Dalin E."/>
            <person name="Tice H."/>
            <person name="Bruce D."/>
            <person name="Goodwin L."/>
            <person name="Pitluck S."/>
            <person name="Schmutz J."/>
            <person name="Larimer F."/>
            <person name="Land M."/>
            <person name="Hauser L."/>
            <person name="Kyrpides N."/>
            <person name="Mikhailova N."/>
            <person name="Liu Z."/>
            <person name="Li T."/>
            <person name="Zhao F."/>
            <person name="Overmann J."/>
            <person name="Bryant D.A."/>
            <person name="Richardson P."/>
        </authorList>
    </citation>
    <scope>NUCLEOTIDE SEQUENCE [LARGE SCALE GENOMIC DNA]</scope>
    <source>
        <strain evidence="3">DSM 5477 / BU-1</strain>
    </source>
</reference>
<gene>
    <name evidence="2" type="ordered locus">Ppha_0112</name>
</gene>
<dbReference type="PANTHER" id="PTHR43031:SF16">
    <property type="entry name" value="OXIDOREDUCTASE"/>
    <property type="match status" value="1"/>
</dbReference>
<dbReference type="HOGENOM" id="CLU_089574_13_0_10"/>
<dbReference type="SUPFAM" id="SSF52821">
    <property type="entry name" value="Rhodanese/Cell cycle control phosphatase"/>
    <property type="match status" value="1"/>
</dbReference>
<dbReference type="PROSITE" id="PS50206">
    <property type="entry name" value="RHODANESE_3"/>
    <property type="match status" value="1"/>
</dbReference>
<dbReference type="eggNOG" id="COG0607">
    <property type="taxonomic scope" value="Bacteria"/>
</dbReference>
<proteinExistence type="predicted"/>
<dbReference type="InterPro" id="IPR050229">
    <property type="entry name" value="GlpE_sulfurtransferase"/>
</dbReference>